<reference evidence="1 2" key="1">
    <citation type="submission" date="2018-01" db="EMBL/GenBank/DDBJ databases">
        <title>Genome sequence of the PGP bacterium Paenibacillus illinoisensis E3.</title>
        <authorList>
            <person name="Rolli E."/>
            <person name="Marasco R."/>
            <person name="Bessem C."/>
            <person name="Michoud G."/>
            <person name="Gaiarsa S."/>
            <person name="Borin S."/>
            <person name="Daffonchio D."/>
        </authorList>
    </citation>
    <scope>NUCLEOTIDE SEQUENCE [LARGE SCALE GENOMIC DNA]</scope>
    <source>
        <strain evidence="1 2">E3</strain>
    </source>
</reference>
<organism evidence="1 2">
    <name type="scientific">Paenibacillus illinoisensis</name>
    <dbReference type="NCBI Taxonomy" id="59845"/>
    <lineage>
        <taxon>Bacteria</taxon>
        <taxon>Bacillati</taxon>
        <taxon>Bacillota</taxon>
        <taxon>Bacilli</taxon>
        <taxon>Bacillales</taxon>
        <taxon>Paenibacillaceae</taxon>
        <taxon>Paenibacillus</taxon>
    </lineage>
</organism>
<proteinExistence type="predicted"/>
<comment type="caution">
    <text evidence="1">The sequence shown here is derived from an EMBL/GenBank/DDBJ whole genome shotgun (WGS) entry which is preliminary data.</text>
</comment>
<dbReference type="EMBL" id="PRLG01000008">
    <property type="protein sequence ID" value="PYY30423.1"/>
    <property type="molecule type" value="Genomic_DNA"/>
</dbReference>
<dbReference type="Proteomes" id="UP000247459">
    <property type="component" value="Unassembled WGS sequence"/>
</dbReference>
<evidence type="ECO:0000313" key="1">
    <source>
        <dbReference type="EMBL" id="PYY30423.1"/>
    </source>
</evidence>
<gene>
    <name evidence="1" type="ORF">PIL02S_00973</name>
</gene>
<accession>A0A2W0CBM5</accession>
<sequence length="42" mass="4649">MRKKAALIIVLFSTILLFNWYPQPISSNPVMYSPSTHGNGGV</sequence>
<dbReference type="AlphaFoldDB" id="A0A2W0CBM5"/>
<name>A0A2W0CBM5_9BACL</name>
<evidence type="ECO:0000313" key="2">
    <source>
        <dbReference type="Proteomes" id="UP000247459"/>
    </source>
</evidence>
<protein>
    <submittedName>
        <fullName evidence="1">Uncharacterized protein</fullName>
    </submittedName>
</protein>